<dbReference type="AlphaFoldDB" id="A0A2U8FM37"/>
<dbReference type="GO" id="GO:0004222">
    <property type="term" value="F:metalloendopeptidase activity"/>
    <property type="evidence" value="ECO:0007669"/>
    <property type="project" value="InterPro"/>
</dbReference>
<reference evidence="8 9" key="1">
    <citation type="submission" date="2018-05" db="EMBL/GenBank/DDBJ databases">
        <title>complete genome sequence of Aquabacterium olei NBRC 110486.</title>
        <authorList>
            <person name="Tang B."/>
            <person name="Chang J."/>
            <person name="Zhang L."/>
            <person name="Yang H."/>
        </authorList>
    </citation>
    <scope>NUCLEOTIDE SEQUENCE [LARGE SCALE GENOMIC DNA]</scope>
    <source>
        <strain evidence="8 9">NBRC 110486</strain>
    </source>
</reference>
<dbReference type="GO" id="GO:0031012">
    <property type="term" value="C:extracellular matrix"/>
    <property type="evidence" value="ECO:0007669"/>
    <property type="project" value="InterPro"/>
</dbReference>
<evidence type="ECO:0000313" key="8">
    <source>
        <dbReference type="EMBL" id="AWI52065.1"/>
    </source>
</evidence>
<evidence type="ECO:0000256" key="3">
    <source>
        <dbReference type="ARBA" id="ARBA00022801"/>
    </source>
</evidence>
<dbReference type="PROSITE" id="PS51257">
    <property type="entry name" value="PROKAR_LIPOPROTEIN"/>
    <property type="match status" value="1"/>
</dbReference>
<keyword evidence="3" id="KW-0378">Hydrolase</keyword>
<evidence type="ECO:0000256" key="2">
    <source>
        <dbReference type="ARBA" id="ARBA00022723"/>
    </source>
</evidence>
<evidence type="ECO:0000256" key="6">
    <source>
        <dbReference type="SAM" id="SignalP"/>
    </source>
</evidence>
<proteinExistence type="predicted"/>
<evidence type="ECO:0000256" key="4">
    <source>
        <dbReference type="ARBA" id="ARBA00022833"/>
    </source>
</evidence>
<dbReference type="Pfam" id="PF00413">
    <property type="entry name" value="Peptidase_M10"/>
    <property type="match status" value="1"/>
</dbReference>
<dbReference type="SUPFAM" id="SSF55486">
    <property type="entry name" value="Metalloproteases ('zincins'), catalytic domain"/>
    <property type="match status" value="1"/>
</dbReference>
<evidence type="ECO:0000256" key="5">
    <source>
        <dbReference type="SAM" id="MobiDB-lite"/>
    </source>
</evidence>
<feature type="signal peptide" evidence="6">
    <location>
        <begin position="1"/>
        <end position="29"/>
    </location>
</feature>
<dbReference type="InterPro" id="IPR001818">
    <property type="entry name" value="Pept_M10_metallopeptidase"/>
</dbReference>
<dbReference type="InterPro" id="IPR024079">
    <property type="entry name" value="MetalloPept_cat_dom_sf"/>
</dbReference>
<dbReference type="Gene3D" id="3.40.390.10">
    <property type="entry name" value="Collagenase (Catalytic Domain)"/>
    <property type="match status" value="1"/>
</dbReference>
<dbReference type="KEGG" id="aon:DEH84_00330"/>
<keyword evidence="6" id="KW-0732">Signal</keyword>
<sequence>MSETVSRRARCHPSVAALALACLMGASHAAEIQPLRESFLDAIFSQDSFGASPIDIRFNPGGVIHNADWRTIDLKAWGHVRGSLGALTESAGLAGSPTIPLFYVDGYVERGIPAPSVVGLARVGSAGVTVRADFQADLLPRPAGQWPCPPPDAHIPGCHVPSPAVGPAEIEAHRWRAAAVVAHELGHNLGLMHTLVENNLMDATLQDPAAYALTSLQVSTILSSRFVQTDAWGQRFISITPFAVLGAPVPEPDGWLLVGSALAVVGWRVRRRSQAPARQAERCRARRPSSELGSSATAAAASRAAMGR</sequence>
<feature type="compositionally biased region" description="Low complexity" evidence="5">
    <location>
        <begin position="290"/>
        <end position="308"/>
    </location>
</feature>
<keyword evidence="9" id="KW-1185">Reference proteome</keyword>
<name>A0A2U8FM37_9BURK</name>
<dbReference type="Proteomes" id="UP000244892">
    <property type="component" value="Chromosome"/>
</dbReference>
<dbReference type="EMBL" id="CP029210">
    <property type="protein sequence ID" value="AWI52065.1"/>
    <property type="molecule type" value="Genomic_DNA"/>
</dbReference>
<feature type="chain" id="PRO_5016041740" description="Peptidase M10 metallopeptidase domain-containing protein" evidence="6">
    <location>
        <begin position="30"/>
        <end position="308"/>
    </location>
</feature>
<protein>
    <recommendedName>
        <fullName evidence="7">Peptidase M10 metallopeptidase domain-containing protein</fullName>
    </recommendedName>
</protein>
<feature type="domain" description="Peptidase M10 metallopeptidase" evidence="7">
    <location>
        <begin position="172"/>
        <end position="213"/>
    </location>
</feature>
<gene>
    <name evidence="8" type="ORF">DEH84_00330</name>
</gene>
<feature type="region of interest" description="Disordered" evidence="5">
    <location>
        <begin position="276"/>
        <end position="308"/>
    </location>
</feature>
<evidence type="ECO:0000259" key="7">
    <source>
        <dbReference type="Pfam" id="PF00413"/>
    </source>
</evidence>
<evidence type="ECO:0000256" key="1">
    <source>
        <dbReference type="ARBA" id="ARBA00022670"/>
    </source>
</evidence>
<keyword evidence="1" id="KW-0645">Protease</keyword>
<accession>A0A2U8FM37</accession>
<organism evidence="8 9">
    <name type="scientific">Aquabacterium olei</name>
    <dbReference type="NCBI Taxonomy" id="1296669"/>
    <lineage>
        <taxon>Bacteria</taxon>
        <taxon>Pseudomonadati</taxon>
        <taxon>Pseudomonadota</taxon>
        <taxon>Betaproteobacteria</taxon>
        <taxon>Burkholderiales</taxon>
        <taxon>Aquabacterium</taxon>
    </lineage>
</organism>
<evidence type="ECO:0000313" key="9">
    <source>
        <dbReference type="Proteomes" id="UP000244892"/>
    </source>
</evidence>
<dbReference type="GO" id="GO:0008270">
    <property type="term" value="F:zinc ion binding"/>
    <property type="evidence" value="ECO:0007669"/>
    <property type="project" value="InterPro"/>
</dbReference>
<keyword evidence="2" id="KW-0479">Metal-binding</keyword>
<dbReference type="RefSeq" id="WP_109033783.1">
    <property type="nucleotide sequence ID" value="NZ_CP029210.1"/>
</dbReference>
<dbReference type="OrthoDB" id="280747at2"/>
<keyword evidence="4" id="KW-0862">Zinc</keyword>
<dbReference type="GO" id="GO:0006508">
    <property type="term" value="P:proteolysis"/>
    <property type="evidence" value="ECO:0007669"/>
    <property type="project" value="UniProtKB-KW"/>
</dbReference>